<sequence length="185" mass="18178">MGHVTRHLLAASVAGVALSLASPAGAQPTTPGAPGYVPGAPDVEPGSFSYPYNVIVVGPPPATDSRGTRISASVDTDMKSTGLPGSSLGNSPQADGPLVSSNSRYGISAGAEPPQPANPGIDARAGIAGELAGESPTGQPPQTSAPIESDQPQELSTPGGYPAPILETPGTVREGPAGVFGPVPQ</sequence>
<feature type="signal peptide" evidence="2">
    <location>
        <begin position="1"/>
        <end position="26"/>
    </location>
</feature>
<proteinExistence type="predicted"/>
<dbReference type="EMBL" id="LR134356">
    <property type="protein sequence ID" value="VEG58509.1"/>
    <property type="molecule type" value="Genomic_DNA"/>
</dbReference>
<gene>
    <name evidence="3" type="ORF">NCTC10437_05541</name>
</gene>
<keyword evidence="4" id="KW-1185">Reference proteome</keyword>
<evidence type="ECO:0000313" key="4">
    <source>
        <dbReference type="Proteomes" id="UP000279306"/>
    </source>
</evidence>
<name>A0A448J1G2_MYCAU</name>
<protein>
    <recommendedName>
        <fullName evidence="5">FHA domain-containing protein</fullName>
    </recommendedName>
</protein>
<dbReference type="STRING" id="1791.GCA_001049355_00986"/>
<feature type="compositionally biased region" description="Polar residues" evidence="1">
    <location>
        <begin position="136"/>
        <end position="156"/>
    </location>
</feature>
<evidence type="ECO:0008006" key="5">
    <source>
        <dbReference type="Google" id="ProtNLM"/>
    </source>
</evidence>
<feature type="region of interest" description="Disordered" evidence="1">
    <location>
        <begin position="76"/>
        <end position="185"/>
    </location>
</feature>
<feature type="compositionally biased region" description="Polar residues" evidence="1">
    <location>
        <begin position="83"/>
        <end position="105"/>
    </location>
</feature>
<dbReference type="Proteomes" id="UP000279306">
    <property type="component" value="Chromosome"/>
</dbReference>
<evidence type="ECO:0000256" key="2">
    <source>
        <dbReference type="SAM" id="SignalP"/>
    </source>
</evidence>
<keyword evidence="2" id="KW-0732">Signal</keyword>
<feature type="chain" id="PRO_5019338210" description="FHA domain-containing protein" evidence="2">
    <location>
        <begin position="27"/>
        <end position="185"/>
    </location>
</feature>
<dbReference type="KEGG" id="mauu:NCTC10437_05541"/>
<accession>A0A448J1G2</accession>
<evidence type="ECO:0000313" key="3">
    <source>
        <dbReference type="EMBL" id="VEG58509.1"/>
    </source>
</evidence>
<dbReference type="AlphaFoldDB" id="A0A448J1G2"/>
<reference evidence="3 4" key="1">
    <citation type="submission" date="2018-12" db="EMBL/GenBank/DDBJ databases">
        <authorList>
            <consortium name="Pathogen Informatics"/>
        </authorList>
    </citation>
    <scope>NUCLEOTIDE SEQUENCE [LARGE SCALE GENOMIC DNA]</scope>
    <source>
        <strain evidence="3 4">NCTC10437</strain>
    </source>
</reference>
<evidence type="ECO:0000256" key="1">
    <source>
        <dbReference type="SAM" id="MobiDB-lite"/>
    </source>
</evidence>
<organism evidence="3 4">
    <name type="scientific">Mycolicibacterium aurum</name>
    <name type="common">Mycobacterium aurum</name>
    <dbReference type="NCBI Taxonomy" id="1791"/>
    <lineage>
        <taxon>Bacteria</taxon>
        <taxon>Bacillati</taxon>
        <taxon>Actinomycetota</taxon>
        <taxon>Actinomycetes</taxon>
        <taxon>Mycobacteriales</taxon>
        <taxon>Mycobacteriaceae</taxon>
        <taxon>Mycolicibacterium</taxon>
    </lineage>
</organism>